<evidence type="ECO:0000256" key="5">
    <source>
        <dbReference type="ARBA" id="ARBA00022491"/>
    </source>
</evidence>
<dbReference type="GO" id="GO:0032259">
    <property type="term" value="P:methylation"/>
    <property type="evidence" value="ECO:0007669"/>
    <property type="project" value="UniProtKB-KW"/>
</dbReference>
<keyword evidence="22" id="KW-1185">Reference proteome</keyword>
<dbReference type="OMA" id="CHRPPHE"/>
<dbReference type="Proteomes" id="UP000007303">
    <property type="component" value="Unassembled WGS sequence"/>
</dbReference>
<keyword evidence="4" id="KW-0158">Chromosome</keyword>
<dbReference type="PANTHER" id="PTHR46167">
    <property type="entry name" value="N-LYSINE METHYLTRANSFERASE KMT5A"/>
    <property type="match status" value="1"/>
</dbReference>
<evidence type="ECO:0000256" key="4">
    <source>
        <dbReference type="ARBA" id="ARBA00022454"/>
    </source>
</evidence>
<dbReference type="InterPro" id="IPR001214">
    <property type="entry name" value="SET_dom"/>
</dbReference>
<feature type="domain" description="SET" evidence="19">
    <location>
        <begin position="201"/>
        <end position="322"/>
    </location>
</feature>
<organism evidence="20">
    <name type="scientific">Tetraodon nigroviridis</name>
    <name type="common">Spotted green pufferfish</name>
    <name type="synonym">Chelonodon nigroviridis</name>
    <dbReference type="NCBI Taxonomy" id="99883"/>
    <lineage>
        <taxon>Eukaryota</taxon>
        <taxon>Metazoa</taxon>
        <taxon>Chordata</taxon>
        <taxon>Craniata</taxon>
        <taxon>Vertebrata</taxon>
        <taxon>Euteleostomi</taxon>
        <taxon>Actinopterygii</taxon>
        <taxon>Neopterygii</taxon>
        <taxon>Teleostei</taxon>
        <taxon>Neoteleostei</taxon>
        <taxon>Acanthomorphata</taxon>
        <taxon>Eupercaria</taxon>
        <taxon>Tetraodontiformes</taxon>
        <taxon>Tetradontoidea</taxon>
        <taxon>Tetraodontidae</taxon>
        <taxon>Tetraodon</taxon>
    </lineage>
</organism>
<evidence type="ECO:0000256" key="1">
    <source>
        <dbReference type="ARBA" id="ARBA00004123"/>
    </source>
</evidence>
<evidence type="ECO:0000256" key="6">
    <source>
        <dbReference type="ARBA" id="ARBA00022603"/>
    </source>
</evidence>
<dbReference type="AlphaFoldDB" id="Q4S239"/>
<evidence type="ECO:0000256" key="12">
    <source>
        <dbReference type="ARBA" id="ARBA00023015"/>
    </source>
</evidence>
<keyword evidence="8" id="KW-0808">Transferase</keyword>
<dbReference type="InterPro" id="IPR051760">
    <property type="entry name" value="KMT5A"/>
</dbReference>
<evidence type="ECO:0000256" key="8">
    <source>
        <dbReference type="ARBA" id="ARBA00022679"/>
    </source>
</evidence>
<dbReference type="Pfam" id="PF00856">
    <property type="entry name" value="SET"/>
    <property type="match status" value="1"/>
</dbReference>
<dbReference type="OrthoDB" id="5560686at2759"/>
<evidence type="ECO:0000256" key="14">
    <source>
        <dbReference type="ARBA" id="ARBA00023242"/>
    </source>
</evidence>
<dbReference type="PROSITE" id="PS51571">
    <property type="entry name" value="SAM_MT43_PR_SET"/>
    <property type="match status" value="1"/>
</dbReference>
<keyword evidence="14" id="KW-0539">Nucleus</keyword>
<evidence type="ECO:0000256" key="2">
    <source>
        <dbReference type="ARBA" id="ARBA00004286"/>
    </source>
</evidence>
<dbReference type="HOGENOM" id="CLU_823775_0_0_1"/>
<keyword evidence="15" id="KW-0131">Cell cycle</keyword>
<dbReference type="EMBL" id="CAAE01014764">
    <property type="protein sequence ID" value="CAG05293.1"/>
    <property type="molecule type" value="Genomic_DNA"/>
</dbReference>
<feature type="region of interest" description="Disordered" evidence="18">
    <location>
        <begin position="41"/>
        <end position="137"/>
    </location>
</feature>
<reference evidence="20" key="2">
    <citation type="submission" date="2004-02" db="EMBL/GenBank/DDBJ databases">
        <authorList>
            <consortium name="Genoscope"/>
            <consortium name="Whitehead Institute Centre for Genome Research"/>
        </authorList>
    </citation>
    <scope>NUCLEOTIDE SEQUENCE</scope>
</reference>
<keyword evidence="7" id="KW-0132">Cell division</keyword>
<dbReference type="GeneTree" id="ENSGT00940000163293"/>
<keyword evidence="10" id="KW-0498">Mitosis</keyword>
<evidence type="ECO:0000256" key="13">
    <source>
        <dbReference type="ARBA" id="ARBA00023163"/>
    </source>
</evidence>
<dbReference type="GO" id="GO:0005700">
    <property type="term" value="C:polytene chromosome"/>
    <property type="evidence" value="ECO:0007669"/>
    <property type="project" value="TreeGrafter"/>
</dbReference>
<dbReference type="SMART" id="SM00317">
    <property type="entry name" value="SET"/>
    <property type="match status" value="1"/>
</dbReference>
<comment type="subcellular location">
    <subcellularLocation>
        <location evidence="2">Chromosome</location>
    </subcellularLocation>
    <subcellularLocation>
        <location evidence="1">Nucleus</location>
    </subcellularLocation>
</comment>
<evidence type="ECO:0000256" key="18">
    <source>
        <dbReference type="SAM" id="MobiDB-lite"/>
    </source>
</evidence>
<keyword evidence="11" id="KW-0156">Chromatin regulator</keyword>
<evidence type="ECO:0000313" key="21">
    <source>
        <dbReference type="Ensembl" id="ENSTNIP00000016502.1"/>
    </source>
</evidence>
<evidence type="ECO:0000259" key="19">
    <source>
        <dbReference type="PROSITE" id="PS50280"/>
    </source>
</evidence>
<feature type="compositionally biased region" description="Basic and acidic residues" evidence="18">
    <location>
        <begin position="66"/>
        <end position="87"/>
    </location>
</feature>
<dbReference type="Gene3D" id="2.170.270.10">
    <property type="entry name" value="SET domain"/>
    <property type="match status" value="1"/>
</dbReference>
<dbReference type="Ensembl" id="ENSTNIT00000016715.1">
    <property type="protein sequence ID" value="ENSTNIP00000016502.1"/>
    <property type="gene ID" value="ENSTNIG00000013507.1"/>
</dbReference>
<dbReference type="PROSITE" id="PS50280">
    <property type="entry name" value="SET"/>
    <property type="match status" value="1"/>
</dbReference>
<accession>Q4S239</accession>
<dbReference type="GO" id="GO:0051301">
    <property type="term" value="P:cell division"/>
    <property type="evidence" value="ECO:0007669"/>
    <property type="project" value="UniProtKB-KW"/>
</dbReference>
<keyword evidence="13" id="KW-0804">Transcription</keyword>
<dbReference type="InterPro" id="IPR016858">
    <property type="entry name" value="KMT5A-like"/>
</dbReference>
<feature type="compositionally biased region" description="Polar residues" evidence="18">
    <location>
        <begin position="56"/>
        <end position="65"/>
    </location>
</feature>
<dbReference type="FunFam" id="2.170.270.10:FF:000021">
    <property type="entry name" value="Histone-lysine N-methyltransferase"/>
    <property type="match status" value="1"/>
</dbReference>
<dbReference type="InterPro" id="IPR047266">
    <property type="entry name" value="KMT5A-like_SET"/>
</dbReference>
<keyword evidence="9" id="KW-0949">S-adenosyl-L-methionine</keyword>
<evidence type="ECO:0000256" key="3">
    <source>
        <dbReference type="ARBA" id="ARBA00012187"/>
    </source>
</evidence>
<evidence type="ECO:0000256" key="7">
    <source>
        <dbReference type="ARBA" id="ARBA00022618"/>
    </source>
</evidence>
<dbReference type="CDD" id="cd10528">
    <property type="entry name" value="SET_SETD8"/>
    <property type="match status" value="1"/>
</dbReference>
<evidence type="ECO:0000313" key="22">
    <source>
        <dbReference type="Proteomes" id="UP000007303"/>
    </source>
</evidence>
<dbReference type="GO" id="GO:0140944">
    <property type="term" value="F:histone H4K20 monomethyltransferase activity"/>
    <property type="evidence" value="ECO:0007669"/>
    <property type="project" value="UniProtKB-EC"/>
</dbReference>
<protein>
    <recommendedName>
        <fullName evidence="3">[histone H4]-lysine(20) N-methyltransferase</fullName>
        <ecNumber evidence="3">2.1.1.361</ecNumber>
    </recommendedName>
</protein>
<evidence type="ECO:0000256" key="16">
    <source>
        <dbReference type="ARBA" id="ARBA00047784"/>
    </source>
</evidence>
<sequence>MNSETRYSGAAITAFNCTSSLSPIRDETTIQLQEGRCSSISCQQNGAQGPADDRITTTISSTPNDSKTDFPEMESSRSQRSLCRSDEQPAPPQVPHAQTCFSSPGDLPVTFGNNLATIPLHNNNNNNNSKNSRAPHSLQRRVHFKVKAKKSAKRTAGGENCRNRKVTDYYPIRRSSRKSNTELKCEEKKQIDDLITSGTEEGMEVQHVEGKGRAVFATRCFQKGEYVVEYHGDLLQFTDAKKREAEYAQNPATGCYMYYFQYLCKKYCVDATKESGRMGRLINHSKTGNCQTKLHDINGVPHLILVASRDIDQGEELLYDYGDRSKASIAAHPWLKY</sequence>
<evidence type="ECO:0000256" key="15">
    <source>
        <dbReference type="ARBA" id="ARBA00023306"/>
    </source>
</evidence>
<reference evidence="20 22" key="1">
    <citation type="journal article" date="2004" name="Nature">
        <title>Genome duplication in the teleost fish Tetraodon nigroviridis reveals the early vertebrate proto-karyotype.</title>
        <authorList>
            <person name="Jaillon O."/>
            <person name="Aury J.-M."/>
            <person name="Brunet F."/>
            <person name="Petit J.-L."/>
            <person name="Stange-Thomann N."/>
            <person name="Mauceli E."/>
            <person name="Bouneau L."/>
            <person name="Fischer C."/>
            <person name="Ozouf-Costaz C."/>
            <person name="Bernot A."/>
            <person name="Nicaud S."/>
            <person name="Jaffe D."/>
            <person name="Fisher S."/>
            <person name="Lutfalla G."/>
            <person name="Dossat C."/>
            <person name="Segurens B."/>
            <person name="Dasilva C."/>
            <person name="Salanoubat M."/>
            <person name="Levy M."/>
            <person name="Boudet N."/>
            <person name="Castellano S."/>
            <person name="Anthouard V."/>
            <person name="Jubin C."/>
            <person name="Castelli V."/>
            <person name="Katinka M."/>
            <person name="Vacherie B."/>
            <person name="Biemont C."/>
            <person name="Skalli Z."/>
            <person name="Cattolico L."/>
            <person name="Poulain J."/>
            <person name="De Berardinis V."/>
            <person name="Cruaud C."/>
            <person name="Duprat S."/>
            <person name="Brottier P."/>
            <person name="Coutanceau J.-P."/>
            <person name="Gouzy J."/>
            <person name="Parra G."/>
            <person name="Lardier G."/>
            <person name="Chapple C."/>
            <person name="McKernan K.J."/>
            <person name="McEwan P."/>
            <person name="Bosak S."/>
            <person name="Kellis M."/>
            <person name="Volff J.-N."/>
            <person name="Guigo R."/>
            <person name="Zody M.C."/>
            <person name="Mesirov J."/>
            <person name="Lindblad-Toh K."/>
            <person name="Birren B."/>
            <person name="Nusbaum C."/>
            <person name="Kahn D."/>
            <person name="Robinson-Rechavi M."/>
            <person name="Laudet V."/>
            <person name="Schachter V."/>
            <person name="Quetier F."/>
            <person name="Saurin W."/>
            <person name="Scarpelli C."/>
            <person name="Wincker P."/>
            <person name="Lander E.S."/>
            <person name="Weissenbach J."/>
            <person name="Roest Crollius H."/>
        </authorList>
    </citation>
    <scope>NUCLEOTIDE SEQUENCE [LARGE SCALE GENOMIC DNA]</scope>
</reference>
<name>Q4S239_TETNG</name>
<gene>
    <name evidence="20" type="ORF">GSTENG00025268001</name>
</gene>
<reference evidence="21" key="3">
    <citation type="submission" date="2025-05" db="UniProtKB">
        <authorList>
            <consortium name="Ensembl"/>
        </authorList>
    </citation>
    <scope>IDENTIFICATION</scope>
</reference>
<evidence type="ECO:0000256" key="11">
    <source>
        <dbReference type="ARBA" id="ARBA00022853"/>
    </source>
</evidence>
<dbReference type="PANTHER" id="PTHR46167:SF1">
    <property type="entry name" value="N-LYSINE METHYLTRANSFERASE KMT5A"/>
    <property type="match status" value="1"/>
</dbReference>
<proteinExistence type="predicted"/>
<comment type="catalytic activity">
    <reaction evidence="17">
        <text>L-lysyl-[protein] + S-adenosyl-L-methionine = N(6)-methyl-L-lysyl-[protein] + S-adenosyl-L-homocysteine + H(+)</text>
        <dbReference type="Rhea" id="RHEA:51736"/>
        <dbReference type="Rhea" id="RHEA-COMP:9752"/>
        <dbReference type="Rhea" id="RHEA-COMP:13053"/>
        <dbReference type="ChEBI" id="CHEBI:15378"/>
        <dbReference type="ChEBI" id="CHEBI:29969"/>
        <dbReference type="ChEBI" id="CHEBI:57856"/>
        <dbReference type="ChEBI" id="CHEBI:59789"/>
        <dbReference type="ChEBI" id="CHEBI:61929"/>
    </reaction>
</comment>
<dbReference type="GO" id="GO:0043516">
    <property type="term" value="P:regulation of DNA damage response, signal transduction by p53 class mediator"/>
    <property type="evidence" value="ECO:0007669"/>
    <property type="project" value="TreeGrafter"/>
</dbReference>
<dbReference type="InterPro" id="IPR046341">
    <property type="entry name" value="SET_dom_sf"/>
</dbReference>
<keyword evidence="5" id="KW-0678">Repressor</keyword>
<dbReference type="STRING" id="99883.ENSTNIP00000016502"/>
<keyword evidence="6" id="KW-0489">Methyltransferase</keyword>
<dbReference type="GO" id="GO:0005634">
    <property type="term" value="C:nucleus"/>
    <property type="evidence" value="ECO:0007669"/>
    <property type="project" value="UniProtKB-SubCell"/>
</dbReference>
<evidence type="ECO:0000256" key="17">
    <source>
        <dbReference type="ARBA" id="ARBA00048985"/>
    </source>
</evidence>
<keyword evidence="12" id="KW-0805">Transcription regulation</keyword>
<dbReference type="KEGG" id="tng:GSTEN00025268G001"/>
<dbReference type="SUPFAM" id="SSF82199">
    <property type="entry name" value="SET domain"/>
    <property type="match status" value="1"/>
</dbReference>
<dbReference type="EC" id="2.1.1.361" evidence="3"/>
<evidence type="ECO:0000256" key="10">
    <source>
        <dbReference type="ARBA" id="ARBA00022776"/>
    </source>
</evidence>
<evidence type="ECO:0000313" key="20">
    <source>
        <dbReference type="EMBL" id="CAG05293.1"/>
    </source>
</evidence>
<comment type="catalytic activity">
    <reaction evidence="16">
        <text>L-lysyl(20)-[histone H4] + S-adenosyl-L-methionine = N(6)-methyl-L-lysyl(20)-[histone H4] + S-adenosyl-L-homocysteine + H(+)</text>
        <dbReference type="Rhea" id="RHEA:60344"/>
        <dbReference type="Rhea" id="RHEA-COMP:15554"/>
        <dbReference type="Rhea" id="RHEA-COMP:15555"/>
        <dbReference type="ChEBI" id="CHEBI:15378"/>
        <dbReference type="ChEBI" id="CHEBI:29969"/>
        <dbReference type="ChEBI" id="CHEBI:57856"/>
        <dbReference type="ChEBI" id="CHEBI:59789"/>
        <dbReference type="ChEBI" id="CHEBI:61929"/>
        <dbReference type="EC" id="2.1.1.361"/>
    </reaction>
</comment>
<evidence type="ECO:0000256" key="9">
    <source>
        <dbReference type="ARBA" id="ARBA00022691"/>
    </source>
</evidence>
<dbReference type="GO" id="GO:0006357">
    <property type="term" value="P:regulation of transcription by RNA polymerase II"/>
    <property type="evidence" value="ECO:0007669"/>
    <property type="project" value="TreeGrafter"/>
</dbReference>